<proteinExistence type="predicted"/>
<evidence type="ECO:0000313" key="1">
    <source>
        <dbReference type="EMBL" id="AYB32055.1"/>
    </source>
</evidence>
<dbReference type="AlphaFoldDB" id="A0A385SQ19"/>
<reference evidence="2" key="1">
    <citation type="submission" date="2018-09" db="EMBL/GenBank/DDBJ databases">
        <title>Chryseolinea sp. KIS68-18 isolated from soil.</title>
        <authorList>
            <person name="Weon H.-Y."/>
            <person name="Kwon S.-W."/>
            <person name="Lee S.A."/>
        </authorList>
    </citation>
    <scope>NUCLEOTIDE SEQUENCE [LARGE SCALE GENOMIC DNA]</scope>
    <source>
        <strain evidence="2">KIS68-18</strain>
    </source>
</reference>
<keyword evidence="2" id="KW-1185">Reference proteome</keyword>
<dbReference type="KEGG" id="chk:D4L85_16415"/>
<organism evidence="1 2">
    <name type="scientific">Chryseolinea soli</name>
    <dbReference type="NCBI Taxonomy" id="2321403"/>
    <lineage>
        <taxon>Bacteria</taxon>
        <taxon>Pseudomonadati</taxon>
        <taxon>Bacteroidota</taxon>
        <taxon>Cytophagia</taxon>
        <taxon>Cytophagales</taxon>
        <taxon>Fulvivirgaceae</taxon>
        <taxon>Chryseolinea</taxon>
    </lineage>
</organism>
<dbReference type="EMBL" id="CP032382">
    <property type="protein sequence ID" value="AYB32055.1"/>
    <property type="molecule type" value="Genomic_DNA"/>
</dbReference>
<dbReference type="Proteomes" id="UP000266183">
    <property type="component" value="Chromosome"/>
</dbReference>
<name>A0A385SQ19_9BACT</name>
<evidence type="ECO:0000313" key="2">
    <source>
        <dbReference type="Proteomes" id="UP000266183"/>
    </source>
</evidence>
<dbReference type="RefSeq" id="WP_119755316.1">
    <property type="nucleotide sequence ID" value="NZ_CP032382.1"/>
</dbReference>
<accession>A0A385SQ19</accession>
<protein>
    <submittedName>
        <fullName evidence="1">Uncharacterized protein</fullName>
    </submittedName>
</protein>
<dbReference type="OrthoDB" id="879261at2"/>
<sequence>METYFKNDYVDVNYDKDIHVLIVHYGWFSSTSAESKKGMSMTTSAMKHFNTGQAIWDTLLMDAISLLDRHWTTTEHYDKARDIGYSQAANVTEHLYLMVVEDMISQVNNPIPIAYFDNTKAAID</sequence>
<gene>
    <name evidence="1" type="ORF">D4L85_16415</name>
</gene>